<evidence type="ECO:0000313" key="1">
    <source>
        <dbReference type="EMBL" id="SIT51617.1"/>
    </source>
</evidence>
<dbReference type="EMBL" id="CYGY02000125">
    <property type="protein sequence ID" value="SIT51617.1"/>
    <property type="molecule type" value="Genomic_DNA"/>
</dbReference>
<dbReference type="AlphaFoldDB" id="A0A1N7SW84"/>
<accession>A0A1N7SW84</accession>
<dbReference type="RefSeq" id="WP_143811203.1">
    <property type="nucleotide sequence ID" value="NZ_CYGY02000125.1"/>
</dbReference>
<evidence type="ECO:0000313" key="2">
    <source>
        <dbReference type="Proteomes" id="UP000195569"/>
    </source>
</evidence>
<protein>
    <submittedName>
        <fullName evidence="1">Uncharacterized protein</fullName>
    </submittedName>
</protein>
<reference evidence="1" key="1">
    <citation type="submission" date="2016-12" db="EMBL/GenBank/DDBJ databases">
        <authorList>
            <person name="Moulin L."/>
        </authorList>
    </citation>
    <scope>NUCLEOTIDE SEQUENCE [LARGE SCALE GENOMIC DNA]</scope>
    <source>
        <strain evidence="1">STM 7183</strain>
    </source>
</reference>
<proteinExistence type="predicted"/>
<comment type="caution">
    <text evidence="1">The sequence shown here is derived from an EMBL/GenBank/DDBJ whole genome shotgun (WGS) entry which is preliminary data.</text>
</comment>
<organism evidence="1 2">
    <name type="scientific">Paraburkholderia piptadeniae</name>
    <dbReference type="NCBI Taxonomy" id="1701573"/>
    <lineage>
        <taxon>Bacteria</taxon>
        <taxon>Pseudomonadati</taxon>
        <taxon>Pseudomonadota</taxon>
        <taxon>Betaproteobacteria</taxon>
        <taxon>Burkholderiales</taxon>
        <taxon>Burkholderiaceae</taxon>
        <taxon>Paraburkholderia</taxon>
    </lineage>
</organism>
<keyword evidence="2" id="KW-1185">Reference proteome</keyword>
<name>A0A1N7SW84_9BURK</name>
<dbReference type="Proteomes" id="UP000195569">
    <property type="component" value="Unassembled WGS sequence"/>
</dbReference>
<sequence>MILAPLMPEESVLGWIHRMALLNGYTGTTRTWNALTGRSTTLKAFNPTGLDSVSDALSIKDKEYLIRHHTGIPSIKPFVMAKAYEELISGIRGDGGAAVALLGSGKVARQSATARNA</sequence>
<gene>
    <name evidence="1" type="ORF">BN2476_1250016</name>
</gene>